<name>A0A011VZ91_RUMAL</name>
<dbReference type="Proteomes" id="UP000021369">
    <property type="component" value="Unassembled WGS sequence"/>
</dbReference>
<dbReference type="PATRIC" id="fig|1341156.4.peg.1097"/>
<gene>
    <name evidence="2" type="ORF">RASY3_08955</name>
</gene>
<comment type="caution">
    <text evidence="2">The sequence shown here is derived from an EMBL/GenBank/DDBJ whole genome shotgun (WGS) entry which is preliminary data.</text>
</comment>
<keyword evidence="1" id="KW-1133">Transmembrane helix</keyword>
<accession>A0A011VZ91</accession>
<feature type="transmembrane region" description="Helical" evidence="1">
    <location>
        <begin position="83"/>
        <end position="103"/>
    </location>
</feature>
<evidence type="ECO:0000313" key="2">
    <source>
        <dbReference type="EMBL" id="EXM39868.1"/>
    </source>
</evidence>
<keyword evidence="1" id="KW-0812">Transmembrane</keyword>
<evidence type="ECO:0008006" key="4">
    <source>
        <dbReference type="Google" id="ProtNLM"/>
    </source>
</evidence>
<reference evidence="2 3" key="1">
    <citation type="submission" date="2013-06" db="EMBL/GenBank/DDBJ databases">
        <title>Rumen cellulosomics: divergent fiber-degrading strategies revealed by comparative genome-wide analysis of six Ruminococcal strains.</title>
        <authorList>
            <person name="Dassa B."/>
            <person name="Borovok I."/>
            <person name="Lamed R."/>
            <person name="Flint H."/>
            <person name="Yeoman C.J."/>
            <person name="White B."/>
            <person name="Bayer E.A."/>
        </authorList>
    </citation>
    <scope>NUCLEOTIDE SEQUENCE [LARGE SCALE GENOMIC DNA]</scope>
    <source>
        <strain evidence="2 3">SY3</strain>
    </source>
</reference>
<dbReference type="EMBL" id="JEOB01000002">
    <property type="protein sequence ID" value="EXM39868.1"/>
    <property type="molecule type" value="Genomic_DNA"/>
</dbReference>
<evidence type="ECO:0000256" key="1">
    <source>
        <dbReference type="SAM" id="Phobius"/>
    </source>
</evidence>
<dbReference type="AlphaFoldDB" id="A0A011VZ91"/>
<sequence length="108" mass="12198">MTRTITSIILFVISALLAKCSIRHFLERGYLLNNAYIFAPKTERESMNKKPYYRQSAVVFLLMSAVFIVLGLAVIFENTKLELIEIPLIAGAVIYAVISTVKIEKKSK</sequence>
<keyword evidence="3" id="KW-1185">Reference proteome</keyword>
<keyword evidence="1" id="KW-0472">Membrane</keyword>
<proteinExistence type="predicted"/>
<dbReference type="OrthoDB" id="2049424at2"/>
<organism evidence="2 3">
    <name type="scientific">Ruminococcus albus SY3</name>
    <dbReference type="NCBI Taxonomy" id="1341156"/>
    <lineage>
        <taxon>Bacteria</taxon>
        <taxon>Bacillati</taxon>
        <taxon>Bacillota</taxon>
        <taxon>Clostridia</taxon>
        <taxon>Eubacteriales</taxon>
        <taxon>Oscillospiraceae</taxon>
        <taxon>Ruminococcus</taxon>
    </lineage>
</organism>
<dbReference type="Pfam" id="PF12650">
    <property type="entry name" value="DUF3784"/>
    <property type="match status" value="1"/>
</dbReference>
<feature type="transmembrane region" description="Helical" evidence="1">
    <location>
        <begin position="57"/>
        <end position="76"/>
    </location>
</feature>
<protein>
    <recommendedName>
        <fullName evidence="4">DUF3784 domain-containing protein</fullName>
    </recommendedName>
</protein>
<dbReference type="RefSeq" id="WP_037287076.1">
    <property type="nucleotide sequence ID" value="NZ_JEOB01000002.1"/>
</dbReference>
<evidence type="ECO:0000313" key="3">
    <source>
        <dbReference type="Proteomes" id="UP000021369"/>
    </source>
</evidence>
<dbReference type="InterPro" id="IPR017259">
    <property type="entry name" value="UCP037672"/>
</dbReference>